<evidence type="ECO:0000313" key="2">
    <source>
        <dbReference type="EMBL" id="ERJ11075.1"/>
    </source>
</evidence>
<dbReference type="SUPFAM" id="SSF160631">
    <property type="entry name" value="SMI1/KNR4-like"/>
    <property type="match status" value="1"/>
</dbReference>
<dbReference type="InterPro" id="IPR037883">
    <property type="entry name" value="Knr4/Smi1-like_sf"/>
</dbReference>
<reference evidence="2 3" key="1">
    <citation type="journal article" date="2011" name="J. Bacteriol.">
        <title>Genome sequence of Haloplasma contractile, an unusual contractile bacterium from a deep-sea anoxic brine lake.</title>
        <authorList>
            <person name="Antunes A."/>
            <person name="Alam I."/>
            <person name="El Dorry H."/>
            <person name="Siam R."/>
            <person name="Robertson A."/>
            <person name="Bajic V.B."/>
            <person name="Stingl U."/>
        </authorList>
    </citation>
    <scope>NUCLEOTIDE SEQUENCE [LARGE SCALE GENOMIC DNA]</scope>
    <source>
        <strain evidence="2 3">SSD-17B</strain>
    </source>
</reference>
<dbReference type="STRING" id="1033810.HLPCO_002896"/>
<dbReference type="FunCoup" id="U2FDM2">
    <property type="interactions" value="29"/>
</dbReference>
<protein>
    <submittedName>
        <fullName evidence="2">Cell wall assembly-cell proliferation coordinating protein KNR4-like protein</fullName>
    </submittedName>
</protein>
<dbReference type="EMBL" id="AFNU02000017">
    <property type="protein sequence ID" value="ERJ11075.1"/>
    <property type="molecule type" value="Genomic_DNA"/>
</dbReference>
<evidence type="ECO:0000313" key="3">
    <source>
        <dbReference type="Proteomes" id="UP000005707"/>
    </source>
</evidence>
<organism evidence="2 3">
    <name type="scientific">Haloplasma contractile SSD-17B</name>
    <dbReference type="NCBI Taxonomy" id="1033810"/>
    <lineage>
        <taxon>Bacteria</taxon>
        <taxon>Bacillati</taxon>
        <taxon>Mycoplasmatota</taxon>
        <taxon>Mollicutes</taxon>
        <taxon>Haloplasmatales</taxon>
        <taxon>Haloplasmataceae</taxon>
        <taxon>Haloplasma</taxon>
    </lineage>
</organism>
<dbReference type="Gene3D" id="3.40.1580.10">
    <property type="entry name" value="SMI1/KNR4-like"/>
    <property type="match status" value="1"/>
</dbReference>
<dbReference type="OrthoDB" id="8657476at2"/>
<reference evidence="2 3" key="2">
    <citation type="journal article" date="2013" name="PLoS ONE">
        <title>INDIGO - INtegrated Data Warehouse of MIcrobial GenOmes with Examples from the Red Sea Extremophiles.</title>
        <authorList>
            <person name="Alam I."/>
            <person name="Antunes A."/>
            <person name="Kamau A.A."/>
            <person name="Ba Alawi W."/>
            <person name="Kalkatawi M."/>
            <person name="Stingl U."/>
            <person name="Bajic V.B."/>
        </authorList>
    </citation>
    <scope>NUCLEOTIDE SEQUENCE [LARGE SCALE GENOMIC DNA]</scope>
    <source>
        <strain evidence="2 3">SSD-17B</strain>
    </source>
</reference>
<proteinExistence type="predicted"/>
<dbReference type="Pfam" id="PF09346">
    <property type="entry name" value="SMI1_KNR4"/>
    <property type="match status" value="1"/>
</dbReference>
<evidence type="ECO:0000259" key="1">
    <source>
        <dbReference type="SMART" id="SM00860"/>
    </source>
</evidence>
<dbReference type="InterPro" id="IPR018958">
    <property type="entry name" value="Knr4/Smi1-like_dom"/>
</dbReference>
<sequence length="166" mass="19249">MIDIKPNSLENISQQVDRLEQRLNLKLPLDYKEFLIKTNGGIPEDNVFIHADQSFSIDTFFGFVSNEIDNLNNQFKNFQTISTNHYLPICRLEGGDLLVINFNEHDYGNIMLCEHETDQMIKISETFDTFTKLVTPYNPTSGELSGYEVLDVKIDPDFLKELEEYK</sequence>
<gene>
    <name evidence="2" type="ORF">HLPCO_002896</name>
</gene>
<comment type="caution">
    <text evidence="2">The sequence shown here is derived from an EMBL/GenBank/DDBJ whole genome shotgun (WGS) entry which is preliminary data.</text>
</comment>
<feature type="domain" description="Knr4/Smi1-like" evidence="1">
    <location>
        <begin position="11"/>
        <end position="133"/>
    </location>
</feature>
<accession>U2FDM2</accession>
<dbReference type="SMART" id="SM00860">
    <property type="entry name" value="SMI1_KNR4"/>
    <property type="match status" value="1"/>
</dbReference>
<dbReference type="Proteomes" id="UP000005707">
    <property type="component" value="Unassembled WGS sequence"/>
</dbReference>
<dbReference type="AlphaFoldDB" id="U2FDM2"/>
<dbReference type="RefSeq" id="WP_008824769.1">
    <property type="nucleotide sequence ID" value="NZ_AFNU02000017.1"/>
</dbReference>
<name>U2FDM2_9MOLU</name>
<dbReference type="InParanoid" id="U2FDM2"/>
<keyword evidence="3" id="KW-1185">Reference proteome</keyword>